<dbReference type="SUPFAM" id="SSF55729">
    <property type="entry name" value="Acyl-CoA N-acyltransferases (Nat)"/>
    <property type="match status" value="1"/>
</dbReference>
<dbReference type="EMBL" id="ML977517">
    <property type="protein sequence ID" value="KAF2124948.1"/>
    <property type="molecule type" value="Genomic_DNA"/>
</dbReference>
<dbReference type="Proteomes" id="UP000799771">
    <property type="component" value="Unassembled WGS sequence"/>
</dbReference>
<feature type="domain" description="N-acetyltransferase" evidence="1">
    <location>
        <begin position="71"/>
        <end position="216"/>
    </location>
</feature>
<gene>
    <name evidence="2" type="ORF">P153DRAFT_349065</name>
</gene>
<proteinExistence type="predicted"/>
<organism evidence="2 3">
    <name type="scientific">Dothidotthia symphoricarpi CBS 119687</name>
    <dbReference type="NCBI Taxonomy" id="1392245"/>
    <lineage>
        <taxon>Eukaryota</taxon>
        <taxon>Fungi</taxon>
        <taxon>Dikarya</taxon>
        <taxon>Ascomycota</taxon>
        <taxon>Pezizomycotina</taxon>
        <taxon>Dothideomycetes</taxon>
        <taxon>Pleosporomycetidae</taxon>
        <taxon>Pleosporales</taxon>
        <taxon>Dothidotthiaceae</taxon>
        <taxon>Dothidotthia</taxon>
    </lineage>
</organism>
<dbReference type="CDD" id="cd04301">
    <property type="entry name" value="NAT_SF"/>
    <property type="match status" value="1"/>
</dbReference>
<dbReference type="GO" id="GO:0016747">
    <property type="term" value="F:acyltransferase activity, transferring groups other than amino-acyl groups"/>
    <property type="evidence" value="ECO:0007669"/>
    <property type="project" value="InterPro"/>
</dbReference>
<dbReference type="GeneID" id="54406666"/>
<dbReference type="Gene3D" id="3.40.630.30">
    <property type="match status" value="1"/>
</dbReference>
<dbReference type="Pfam" id="PF13508">
    <property type="entry name" value="Acetyltransf_7"/>
    <property type="match status" value="1"/>
</dbReference>
<evidence type="ECO:0000313" key="2">
    <source>
        <dbReference type="EMBL" id="KAF2124948.1"/>
    </source>
</evidence>
<sequence>MASPPPTSAQYTVLRLPTTSPHVPALIKKMRDKKLAALEADPTSFILQHAVEAAHPDSVWHSRFVNSTTLVCIRTPDSTLSAEEALMIGEWAGFAAIRGPLAYSAYYFPEMGHKIPDDWAVEARWHLFDLYTFPSHRGQGVASKLVAACVATAAELTAGEVAKVEDGGRKERARVQLYCKPNDWLVGLYKRLGFRESGKVTLKEGFVTNGMEQSIPEDTGSTEELKEKWETRFGVAMERVVDIF</sequence>
<name>A0A6A6A2I6_9PLEO</name>
<dbReference type="InterPro" id="IPR016181">
    <property type="entry name" value="Acyl_CoA_acyltransferase"/>
</dbReference>
<dbReference type="PROSITE" id="PS51186">
    <property type="entry name" value="GNAT"/>
    <property type="match status" value="1"/>
</dbReference>
<dbReference type="RefSeq" id="XP_033519341.1">
    <property type="nucleotide sequence ID" value="XM_033666234.1"/>
</dbReference>
<evidence type="ECO:0000259" key="1">
    <source>
        <dbReference type="PROSITE" id="PS51186"/>
    </source>
</evidence>
<dbReference type="AlphaFoldDB" id="A0A6A6A2I6"/>
<accession>A0A6A6A2I6</accession>
<dbReference type="InterPro" id="IPR000182">
    <property type="entry name" value="GNAT_dom"/>
</dbReference>
<protein>
    <recommendedName>
        <fullName evidence="1">N-acetyltransferase domain-containing protein</fullName>
    </recommendedName>
</protein>
<dbReference type="OrthoDB" id="41532at2759"/>
<evidence type="ECO:0000313" key="3">
    <source>
        <dbReference type="Proteomes" id="UP000799771"/>
    </source>
</evidence>
<keyword evidence="3" id="KW-1185">Reference proteome</keyword>
<reference evidence="2" key="1">
    <citation type="journal article" date="2020" name="Stud. Mycol.">
        <title>101 Dothideomycetes genomes: a test case for predicting lifestyles and emergence of pathogens.</title>
        <authorList>
            <person name="Haridas S."/>
            <person name="Albert R."/>
            <person name="Binder M."/>
            <person name="Bloem J."/>
            <person name="Labutti K."/>
            <person name="Salamov A."/>
            <person name="Andreopoulos B."/>
            <person name="Baker S."/>
            <person name="Barry K."/>
            <person name="Bills G."/>
            <person name="Bluhm B."/>
            <person name="Cannon C."/>
            <person name="Castanera R."/>
            <person name="Culley D."/>
            <person name="Daum C."/>
            <person name="Ezra D."/>
            <person name="Gonzalez J."/>
            <person name="Henrissat B."/>
            <person name="Kuo A."/>
            <person name="Liang C."/>
            <person name="Lipzen A."/>
            <person name="Lutzoni F."/>
            <person name="Magnuson J."/>
            <person name="Mondo S."/>
            <person name="Nolan M."/>
            <person name="Ohm R."/>
            <person name="Pangilinan J."/>
            <person name="Park H.-J."/>
            <person name="Ramirez L."/>
            <person name="Alfaro M."/>
            <person name="Sun H."/>
            <person name="Tritt A."/>
            <person name="Yoshinaga Y."/>
            <person name="Zwiers L.-H."/>
            <person name="Turgeon B."/>
            <person name="Goodwin S."/>
            <person name="Spatafora J."/>
            <person name="Crous P."/>
            <person name="Grigoriev I."/>
        </authorList>
    </citation>
    <scope>NUCLEOTIDE SEQUENCE</scope>
    <source>
        <strain evidence="2">CBS 119687</strain>
    </source>
</reference>